<evidence type="ECO:0000313" key="2">
    <source>
        <dbReference type="EMBL" id="MBC5623336.1"/>
    </source>
</evidence>
<name>A0ABR7D5X2_9BACT</name>
<evidence type="ECO:0000256" key="1">
    <source>
        <dbReference type="SAM" id="Phobius"/>
    </source>
</evidence>
<feature type="transmembrane region" description="Helical" evidence="1">
    <location>
        <begin position="6"/>
        <end position="22"/>
    </location>
</feature>
<organism evidence="2 3">
    <name type="scientific">Butyricimonas hominis</name>
    <dbReference type="NCBI Taxonomy" id="2763032"/>
    <lineage>
        <taxon>Bacteria</taxon>
        <taxon>Pseudomonadati</taxon>
        <taxon>Bacteroidota</taxon>
        <taxon>Bacteroidia</taxon>
        <taxon>Bacteroidales</taxon>
        <taxon>Odoribacteraceae</taxon>
        <taxon>Butyricimonas</taxon>
    </lineage>
</organism>
<dbReference type="RefSeq" id="WP_186978501.1">
    <property type="nucleotide sequence ID" value="NZ_JACOOH010000010.1"/>
</dbReference>
<gene>
    <name evidence="2" type="ORF">H8S64_19760</name>
</gene>
<keyword evidence="1" id="KW-0472">Membrane</keyword>
<protein>
    <submittedName>
        <fullName evidence="2">FeoB-associated Cys-rich membrane protein</fullName>
    </submittedName>
</protein>
<comment type="caution">
    <text evidence="2">The sequence shown here is derived from an EMBL/GenBank/DDBJ whole genome shotgun (WGS) entry which is preliminary data.</text>
</comment>
<accession>A0ABR7D5X2</accession>
<dbReference type="EMBL" id="JACOOH010000010">
    <property type="protein sequence ID" value="MBC5623336.1"/>
    <property type="molecule type" value="Genomic_DNA"/>
</dbReference>
<keyword evidence="3" id="KW-1185">Reference proteome</keyword>
<keyword evidence="1" id="KW-0812">Transmembrane</keyword>
<sequence length="68" mass="7540">MQIILTYIIVAVALFFVGRGIYRLFRSGRKNGGCGDCCGCGSRTNRKKTYVFGNSPMKSAIEREKDGK</sequence>
<reference evidence="2 3" key="1">
    <citation type="submission" date="2020-08" db="EMBL/GenBank/DDBJ databases">
        <title>Genome public.</title>
        <authorList>
            <person name="Liu C."/>
            <person name="Sun Q."/>
        </authorList>
    </citation>
    <scope>NUCLEOTIDE SEQUENCE [LARGE SCALE GENOMIC DNA]</scope>
    <source>
        <strain evidence="2 3">NSJ-56</strain>
    </source>
</reference>
<dbReference type="Proteomes" id="UP000646484">
    <property type="component" value="Unassembled WGS sequence"/>
</dbReference>
<evidence type="ECO:0000313" key="3">
    <source>
        <dbReference type="Proteomes" id="UP000646484"/>
    </source>
</evidence>
<proteinExistence type="predicted"/>
<dbReference type="Pfam" id="PF12669">
    <property type="entry name" value="FeoB_associated"/>
    <property type="match status" value="1"/>
</dbReference>
<keyword evidence="1" id="KW-1133">Transmembrane helix</keyword>